<proteinExistence type="predicted"/>
<accession>A0AAE0UFD3</accession>
<evidence type="ECO:0000313" key="1">
    <source>
        <dbReference type="EMBL" id="KAK3401379.1"/>
    </source>
</evidence>
<dbReference type="EMBL" id="JAUTDP010000002">
    <property type="protein sequence ID" value="KAK3401379.1"/>
    <property type="molecule type" value="Genomic_DNA"/>
</dbReference>
<organism evidence="1 2">
    <name type="scientific">Sordaria brevicollis</name>
    <dbReference type="NCBI Taxonomy" id="83679"/>
    <lineage>
        <taxon>Eukaryota</taxon>
        <taxon>Fungi</taxon>
        <taxon>Dikarya</taxon>
        <taxon>Ascomycota</taxon>
        <taxon>Pezizomycotina</taxon>
        <taxon>Sordariomycetes</taxon>
        <taxon>Sordariomycetidae</taxon>
        <taxon>Sordariales</taxon>
        <taxon>Sordariaceae</taxon>
        <taxon>Sordaria</taxon>
    </lineage>
</organism>
<comment type="caution">
    <text evidence="1">The sequence shown here is derived from an EMBL/GenBank/DDBJ whole genome shotgun (WGS) entry which is preliminary data.</text>
</comment>
<dbReference type="Proteomes" id="UP001281003">
    <property type="component" value="Unassembled WGS sequence"/>
</dbReference>
<sequence length="215" mass="24536">MVPYSEFGCLTDPAWATLHPRRLIHRRNGCVMQRGAAYLNASSVPGSGRCLVAVVPERHTFFGIQSRCRIQMENDWDWVCEWENLEANVVPEQRERIDGNSKRLLLGTIGIPHRSISPVSLRARVTLPRCLGCLCSPSLPSFPAIPPETLRLELKLVEACVTVWHSLDSERDKLCRFFFFFSWGLFFSFDRMFVAHLLTAKSRFPDRPPACTLLT</sequence>
<evidence type="ECO:0000313" key="2">
    <source>
        <dbReference type="Proteomes" id="UP001281003"/>
    </source>
</evidence>
<keyword evidence="2" id="KW-1185">Reference proteome</keyword>
<protein>
    <submittedName>
        <fullName evidence="1">Uncharacterized protein</fullName>
    </submittedName>
</protein>
<name>A0AAE0UFD3_SORBR</name>
<gene>
    <name evidence="1" type="ORF">B0T20DRAFT_113934</name>
</gene>
<reference evidence="1" key="1">
    <citation type="journal article" date="2023" name="Mol. Phylogenet. Evol.">
        <title>Genome-scale phylogeny and comparative genomics of the fungal order Sordariales.</title>
        <authorList>
            <person name="Hensen N."/>
            <person name="Bonometti L."/>
            <person name="Westerberg I."/>
            <person name="Brannstrom I.O."/>
            <person name="Guillou S."/>
            <person name="Cros-Aarteil S."/>
            <person name="Calhoun S."/>
            <person name="Haridas S."/>
            <person name="Kuo A."/>
            <person name="Mondo S."/>
            <person name="Pangilinan J."/>
            <person name="Riley R."/>
            <person name="LaButti K."/>
            <person name="Andreopoulos B."/>
            <person name="Lipzen A."/>
            <person name="Chen C."/>
            <person name="Yan M."/>
            <person name="Daum C."/>
            <person name="Ng V."/>
            <person name="Clum A."/>
            <person name="Steindorff A."/>
            <person name="Ohm R.A."/>
            <person name="Martin F."/>
            <person name="Silar P."/>
            <person name="Natvig D.O."/>
            <person name="Lalanne C."/>
            <person name="Gautier V."/>
            <person name="Ament-Velasquez S.L."/>
            <person name="Kruys A."/>
            <person name="Hutchinson M.I."/>
            <person name="Powell A.J."/>
            <person name="Barry K."/>
            <person name="Miller A.N."/>
            <person name="Grigoriev I.V."/>
            <person name="Debuchy R."/>
            <person name="Gladieux P."/>
            <person name="Hiltunen Thoren M."/>
            <person name="Johannesson H."/>
        </authorList>
    </citation>
    <scope>NUCLEOTIDE SEQUENCE</scope>
    <source>
        <strain evidence="1">FGSC 1904</strain>
    </source>
</reference>
<reference evidence="1" key="2">
    <citation type="submission" date="2023-07" db="EMBL/GenBank/DDBJ databases">
        <authorList>
            <consortium name="Lawrence Berkeley National Laboratory"/>
            <person name="Haridas S."/>
            <person name="Hensen N."/>
            <person name="Bonometti L."/>
            <person name="Westerberg I."/>
            <person name="Brannstrom I.O."/>
            <person name="Guillou S."/>
            <person name="Cros-Aarteil S."/>
            <person name="Calhoun S."/>
            <person name="Kuo A."/>
            <person name="Mondo S."/>
            <person name="Pangilinan J."/>
            <person name="Riley R."/>
            <person name="LaButti K."/>
            <person name="Andreopoulos B."/>
            <person name="Lipzen A."/>
            <person name="Chen C."/>
            <person name="Yanf M."/>
            <person name="Daum C."/>
            <person name="Ng V."/>
            <person name="Clum A."/>
            <person name="Steindorff A."/>
            <person name="Ohm R."/>
            <person name="Martin F."/>
            <person name="Silar P."/>
            <person name="Natvig D."/>
            <person name="Lalanne C."/>
            <person name="Gautier V."/>
            <person name="Ament-velasquez S.L."/>
            <person name="Kruys A."/>
            <person name="Hutchinson M.I."/>
            <person name="Powell A.J."/>
            <person name="Barry K."/>
            <person name="Miller A.N."/>
            <person name="Grigoriev I.V."/>
            <person name="Debuchy R."/>
            <person name="Gladieux P."/>
            <person name="Thoren M.H."/>
            <person name="Johannesson H."/>
        </authorList>
    </citation>
    <scope>NUCLEOTIDE SEQUENCE</scope>
    <source>
        <strain evidence="1">FGSC 1904</strain>
    </source>
</reference>
<dbReference type="AlphaFoldDB" id="A0AAE0UFD3"/>